<reference evidence="9 10" key="1">
    <citation type="journal article" date="2019" name="Sci. Rep.">
        <title>Orb-weaving spider Araneus ventricosus genome elucidates the spidroin gene catalogue.</title>
        <authorList>
            <person name="Kono N."/>
            <person name="Nakamura H."/>
            <person name="Ohtoshi R."/>
            <person name="Moran D.A.P."/>
            <person name="Shinohara A."/>
            <person name="Yoshida Y."/>
            <person name="Fujiwara M."/>
            <person name="Mori M."/>
            <person name="Tomita M."/>
            <person name="Arakawa K."/>
        </authorList>
    </citation>
    <scope>NUCLEOTIDE SEQUENCE [LARGE SCALE GENOMIC DNA]</scope>
</reference>
<keyword evidence="5" id="KW-0378">Hydrolase</keyword>
<dbReference type="GO" id="GO:0004519">
    <property type="term" value="F:endonuclease activity"/>
    <property type="evidence" value="ECO:0007669"/>
    <property type="project" value="UniProtKB-KW"/>
</dbReference>
<dbReference type="FunFam" id="1.10.340.70:FF:000001">
    <property type="entry name" value="Retrovirus-related Pol polyprotein from transposon gypsy-like Protein"/>
    <property type="match status" value="1"/>
</dbReference>
<dbReference type="Pfam" id="PF13975">
    <property type="entry name" value="gag-asp_proteas"/>
    <property type="match status" value="1"/>
</dbReference>
<dbReference type="Proteomes" id="UP000499080">
    <property type="component" value="Unassembled WGS sequence"/>
</dbReference>
<dbReference type="Gene3D" id="2.40.70.10">
    <property type="entry name" value="Acid Proteases"/>
    <property type="match status" value="1"/>
</dbReference>
<dbReference type="SUPFAM" id="SSF50630">
    <property type="entry name" value="Acid proteases"/>
    <property type="match status" value="1"/>
</dbReference>
<evidence type="ECO:0000313" key="10">
    <source>
        <dbReference type="Proteomes" id="UP000499080"/>
    </source>
</evidence>
<evidence type="ECO:0000256" key="5">
    <source>
        <dbReference type="ARBA" id="ARBA00022759"/>
    </source>
</evidence>
<dbReference type="InterPro" id="IPR041588">
    <property type="entry name" value="Integrase_H2C2"/>
</dbReference>
<evidence type="ECO:0000256" key="2">
    <source>
        <dbReference type="ARBA" id="ARBA00022679"/>
    </source>
</evidence>
<dbReference type="GO" id="GO:0003964">
    <property type="term" value="F:RNA-directed DNA polymerase activity"/>
    <property type="evidence" value="ECO:0007669"/>
    <property type="project" value="UniProtKB-EC"/>
</dbReference>
<keyword evidence="3" id="KW-0548">Nucleotidyltransferase</keyword>
<dbReference type="SUPFAM" id="SSF58113">
    <property type="entry name" value="Apolipoprotein A-I"/>
    <property type="match status" value="1"/>
</dbReference>
<keyword evidence="6" id="KW-0862">Zinc</keyword>
<sequence>MPETGPLTRSMDKQFEKLFAMMAGLEQKMEAGQAGLEQKMEAGQEEMRSGQERMEKGQEEMKGLIDEVKGEVQRKIDEVQEKVQMKIEDVKSEVKGKFEEVEHKVQGKIEEVEHKVQGKIGDIERRLSELENAPRRNPNLTCWKCFKKGHVQRACQVNDVHSRKLTCGRLAEQKIPTPNKSPEEGLKVSTLSGGGNGLYLKGSICDIPCLFLVDTGTNITLLRADLAHKVKERLIYTAPKLTLKTATGEKAKIQGKLDASIECGSRKFQHRVYVADITDSCILGLDFLQKFKFTVDLEKNEIRTGSEKISLFSGSTQHRKRTSDGKNVQSRRLCFEGCEPCSNAEKKFRTETDISVEALTMATENRWSLSEIQKAQLEDPDIRPILKMKLNSADRPSWQEIARESPATKRYWALWNSLYLKDEVLRETHDNTSGTHFGVMKTLRKTRERFYWDRLRADVEKWCWECQACGARKGPKTEQGKSVTGRTPAETFSDRTLRFPCVILFGRPRDTPSSPTNSEARLESVQASAGEQVELSRERMKIRYDFRATDHHFKEGDLVWMYNQKRRRGLSPKLQQNWEGPYTVVKRLNDVVYRVQRSPNAQPKVIHINRLAPYRATDHSSM</sequence>
<dbReference type="InterPro" id="IPR001969">
    <property type="entry name" value="Aspartic_peptidase_AS"/>
</dbReference>
<dbReference type="Pfam" id="PF17921">
    <property type="entry name" value="Integrase_H2C2"/>
    <property type="match status" value="1"/>
</dbReference>
<evidence type="ECO:0000259" key="8">
    <source>
        <dbReference type="PROSITE" id="PS50158"/>
    </source>
</evidence>
<keyword evidence="6" id="KW-0863">Zinc-finger</keyword>
<name>A0A4Y2LBW5_ARAVE</name>
<dbReference type="InterPro" id="IPR054465">
    <property type="entry name" value="Integrase_p58-like_C"/>
</dbReference>
<evidence type="ECO:0000313" key="9">
    <source>
        <dbReference type="EMBL" id="GBN12211.1"/>
    </source>
</evidence>
<dbReference type="InterPro" id="IPR001878">
    <property type="entry name" value="Znf_CCHC"/>
</dbReference>
<evidence type="ECO:0000256" key="1">
    <source>
        <dbReference type="ARBA" id="ARBA00012493"/>
    </source>
</evidence>
<dbReference type="InterPro" id="IPR021109">
    <property type="entry name" value="Peptidase_aspartic_dom_sf"/>
</dbReference>
<keyword evidence="6" id="KW-0479">Metal-binding</keyword>
<dbReference type="Pfam" id="PF22938">
    <property type="entry name" value="Integrase_p58_C"/>
    <property type="match status" value="1"/>
</dbReference>
<keyword evidence="5" id="KW-0255">Endonuclease</keyword>
<dbReference type="GO" id="GO:0006508">
    <property type="term" value="P:proteolysis"/>
    <property type="evidence" value="ECO:0007669"/>
    <property type="project" value="InterPro"/>
</dbReference>
<dbReference type="PROSITE" id="PS00141">
    <property type="entry name" value="ASP_PROTEASE"/>
    <property type="match status" value="1"/>
</dbReference>
<dbReference type="Gene3D" id="1.10.340.70">
    <property type="match status" value="1"/>
</dbReference>
<dbReference type="EMBL" id="BGPR01005658">
    <property type="protein sequence ID" value="GBN12211.1"/>
    <property type="molecule type" value="Genomic_DNA"/>
</dbReference>
<protein>
    <recommendedName>
        <fullName evidence="1">RNA-directed DNA polymerase</fullName>
        <ecNumber evidence="1">2.7.7.49</ecNumber>
    </recommendedName>
</protein>
<dbReference type="PROSITE" id="PS50158">
    <property type="entry name" value="ZF_CCHC"/>
    <property type="match status" value="1"/>
</dbReference>
<feature type="compositionally biased region" description="Polar residues" evidence="7">
    <location>
        <begin position="511"/>
        <end position="529"/>
    </location>
</feature>
<gene>
    <name evidence="9" type="ORF">AVEN_242244_1</name>
</gene>
<dbReference type="CDD" id="cd00303">
    <property type="entry name" value="retropepsin_like"/>
    <property type="match status" value="1"/>
</dbReference>
<feature type="domain" description="CCHC-type" evidence="8">
    <location>
        <begin position="142"/>
        <end position="155"/>
    </location>
</feature>
<dbReference type="OrthoDB" id="6468999at2759"/>
<feature type="region of interest" description="Disordered" evidence="7">
    <location>
        <begin position="31"/>
        <end position="58"/>
    </location>
</feature>
<evidence type="ECO:0000256" key="7">
    <source>
        <dbReference type="SAM" id="MobiDB-lite"/>
    </source>
</evidence>
<dbReference type="PANTHER" id="PTHR37984:SF5">
    <property type="entry name" value="PROTEIN NYNRIN-LIKE"/>
    <property type="match status" value="1"/>
</dbReference>
<evidence type="ECO:0000256" key="4">
    <source>
        <dbReference type="ARBA" id="ARBA00022722"/>
    </source>
</evidence>
<keyword evidence="2" id="KW-0808">Transferase</keyword>
<organism evidence="9 10">
    <name type="scientific">Araneus ventricosus</name>
    <name type="common">Orbweaver spider</name>
    <name type="synonym">Epeira ventricosa</name>
    <dbReference type="NCBI Taxonomy" id="182803"/>
    <lineage>
        <taxon>Eukaryota</taxon>
        <taxon>Metazoa</taxon>
        <taxon>Ecdysozoa</taxon>
        <taxon>Arthropoda</taxon>
        <taxon>Chelicerata</taxon>
        <taxon>Arachnida</taxon>
        <taxon>Araneae</taxon>
        <taxon>Araneomorphae</taxon>
        <taxon>Entelegynae</taxon>
        <taxon>Araneoidea</taxon>
        <taxon>Araneidae</taxon>
        <taxon>Araneus</taxon>
    </lineage>
</organism>
<feature type="compositionally biased region" description="Basic and acidic residues" evidence="7">
    <location>
        <begin position="38"/>
        <end position="58"/>
    </location>
</feature>
<comment type="caution">
    <text evidence="9">The sequence shown here is derived from an EMBL/GenBank/DDBJ whole genome shotgun (WGS) entry which is preliminary data.</text>
</comment>
<accession>A0A4Y2LBW5</accession>
<proteinExistence type="predicted"/>
<dbReference type="InterPro" id="IPR050951">
    <property type="entry name" value="Retrovirus_Pol_polyprotein"/>
</dbReference>
<dbReference type="Gene3D" id="1.20.120.20">
    <property type="entry name" value="Apolipoprotein"/>
    <property type="match status" value="1"/>
</dbReference>
<evidence type="ECO:0000256" key="6">
    <source>
        <dbReference type="PROSITE-ProRule" id="PRU00047"/>
    </source>
</evidence>
<keyword evidence="4" id="KW-0540">Nuclease</keyword>
<dbReference type="EC" id="2.7.7.49" evidence="1"/>
<dbReference type="PANTHER" id="PTHR37984">
    <property type="entry name" value="PROTEIN CBG26694"/>
    <property type="match status" value="1"/>
</dbReference>
<dbReference type="GO" id="GO:0004190">
    <property type="term" value="F:aspartic-type endopeptidase activity"/>
    <property type="evidence" value="ECO:0007669"/>
    <property type="project" value="InterPro"/>
</dbReference>
<feature type="region of interest" description="Disordered" evidence="7">
    <location>
        <begin position="508"/>
        <end position="529"/>
    </location>
</feature>
<dbReference type="GO" id="GO:0003676">
    <property type="term" value="F:nucleic acid binding"/>
    <property type="evidence" value="ECO:0007669"/>
    <property type="project" value="InterPro"/>
</dbReference>
<dbReference type="AlphaFoldDB" id="A0A4Y2LBW5"/>
<evidence type="ECO:0000256" key="3">
    <source>
        <dbReference type="ARBA" id="ARBA00022695"/>
    </source>
</evidence>
<dbReference type="GO" id="GO:0008270">
    <property type="term" value="F:zinc ion binding"/>
    <property type="evidence" value="ECO:0007669"/>
    <property type="project" value="UniProtKB-KW"/>
</dbReference>
<keyword evidence="10" id="KW-1185">Reference proteome</keyword>